<dbReference type="InterPro" id="IPR007324">
    <property type="entry name" value="Sugar-bd_dom_put"/>
</dbReference>
<keyword evidence="4" id="KW-0804">Transcription</keyword>
<evidence type="ECO:0000256" key="2">
    <source>
        <dbReference type="ARBA" id="ARBA00023015"/>
    </source>
</evidence>
<keyword evidence="3" id="KW-0238">DNA-binding</keyword>
<organism evidence="7 8">
    <name type="scientific">Granulicatella seriolae</name>
    <dbReference type="NCBI Taxonomy" id="2967226"/>
    <lineage>
        <taxon>Bacteria</taxon>
        <taxon>Bacillati</taxon>
        <taxon>Bacillota</taxon>
        <taxon>Bacilli</taxon>
        <taxon>Lactobacillales</taxon>
        <taxon>Carnobacteriaceae</taxon>
        <taxon>Granulicatella</taxon>
    </lineage>
</organism>
<evidence type="ECO:0000256" key="1">
    <source>
        <dbReference type="ARBA" id="ARBA00010466"/>
    </source>
</evidence>
<name>A0ABT1WL03_9LACT</name>
<dbReference type="InterPro" id="IPR036390">
    <property type="entry name" value="WH_DNA-bd_sf"/>
</dbReference>
<reference evidence="7" key="3">
    <citation type="journal article" date="2023" name="Microbiol. Resour. Announc.">
        <title>Draft Genome Sequence of Granulicatella sp. Strain S8, Isolated from a Marine Fish, Seriola quinqueradiata.</title>
        <authorList>
            <person name="Lee M."/>
            <person name="Farooq A."/>
            <person name="Jeong J.B."/>
            <person name="Jung M.Y."/>
        </authorList>
    </citation>
    <scope>NUCLEOTIDE SEQUENCE</scope>
    <source>
        <strain evidence="7">S8</strain>
    </source>
</reference>
<dbReference type="InterPro" id="IPR036388">
    <property type="entry name" value="WH-like_DNA-bd_sf"/>
</dbReference>
<dbReference type="InterPro" id="IPR051054">
    <property type="entry name" value="SorC_transcr_regulators"/>
</dbReference>
<dbReference type="Gene3D" id="3.40.50.1360">
    <property type="match status" value="1"/>
</dbReference>
<evidence type="ECO:0000256" key="4">
    <source>
        <dbReference type="ARBA" id="ARBA00023163"/>
    </source>
</evidence>
<dbReference type="InterPro" id="IPR037171">
    <property type="entry name" value="NagB/RpiA_transferase-like"/>
</dbReference>
<feature type="domain" description="CggR N-terminal DNA binding" evidence="6">
    <location>
        <begin position="18"/>
        <end position="84"/>
    </location>
</feature>
<dbReference type="PANTHER" id="PTHR34294">
    <property type="entry name" value="TRANSCRIPTIONAL REGULATOR-RELATED"/>
    <property type="match status" value="1"/>
</dbReference>
<sequence length="347" mass="38084">MDAFSLMQDLVPESFVSMRVRFRILQMIANHQPIGRRSLAKELEMTERTLRTETDLLKDQKLIDIQSKGMVLTDVGAELLTQLSAQANCLITMSYLERQLASKLGVSFCRIVEKTTGDGYQELLNQSIGDAVQAILEQILPLGDSILAVTGGTTMASLASRFTKELSKHRSLTFVPARGGVGGSTIIQASSVSEMMASRTGGKHYSLYIPEHVSKETYLPLMQEPTISKAINLMKHANCLLYSVGDAKIMGERRGLKSEDLELIHEKKAIGEAFGCFFTASGEVVYKLPRVGLHLSDLTSIPFSVAIVTGIEKVEALKAYAKLAPRLKTWFVVDQGVANLVLSEATR</sequence>
<dbReference type="RefSeq" id="WP_256944275.1">
    <property type="nucleotide sequence ID" value="NZ_JANHNZ010000001.1"/>
</dbReference>
<evidence type="ECO:0000313" key="7">
    <source>
        <dbReference type="EMBL" id="MCQ9209166.1"/>
    </source>
</evidence>
<accession>A0ABT1WL03</accession>
<dbReference type="PANTHER" id="PTHR34294:SF5">
    <property type="entry name" value="CENTRAL GLYCOLYTIC GENES REGULATOR"/>
    <property type="match status" value="1"/>
</dbReference>
<dbReference type="Proteomes" id="UP001059480">
    <property type="component" value="Unassembled WGS sequence"/>
</dbReference>
<protein>
    <submittedName>
        <fullName evidence="7">SorC family transcriptional regulator</fullName>
    </submittedName>
</protein>
<comment type="caution">
    <text evidence="7">The sequence shown here is derived from an EMBL/GenBank/DDBJ whole genome shotgun (WGS) entry which is preliminary data.</text>
</comment>
<feature type="domain" description="Sugar-binding" evidence="5">
    <location>
        <begin position="93"/>
        <end position="342"/>
    </location>
</feature>
<evidence type="ECO:0000259" key="6">
    <source>
        <dbReference type="Pfam" id="PF21715"/>
    </source>
</evidence>
<dbReference type="Pfam" id="PF04198">
    <property type="entry name" value="Sugar-bind"/>
    <property type="match status" value="1"/>
</dbReference>
<dbReference type="InterPro" id="IPR048715">
    <property type="entry name" value="CggR_N"/>
</dbReference>
<dbReference type="SUPFAM" id="SSF46785">
    <property type="entry name" value="Winged helix' DNA-binding domain"/>
    <property type="match status" value="1"/>
</dbReference>
<reference evidence="7" key="1">
    <citation type="submission" date="2022-07" db="EMBL/GenBank/DDBJ databases">
        <authorList>
            <person name="Jung M.-Y."/>
            <person name="Lee M."/>
        </authorList>
    </citation>
    <scope>NUCLEOTIDE SEQUENCE</scope>
    <source>
        <strain evidence="7">S8</strain>
    </source>
</reference>
<gene>
    <name evidence="7" type="ORF">NPA36_01115</name>
</gene>
<reference evidence="7" key="2">
    <citation type="journal article" date="2023" name="Curr. Microbiol.">
        <title>Granulicatella seriolae sp. nov., a Novel Facultative Anaerobe Isolated from Yellowtail Marine Fish.</title>
        <authorList>
            <person name="Lee M."/>
            <person name="Choi Y.J."/>
            <person name="Farooq A."/>
            <person name="Jeong J.B."/>
            <person name="Jung M.Y."/>
        </authorList>
    </citation>
    <scope>NUCLEOTIDE SEQUENCE</scope>
    <source>
        <strain evidence="7">S8</strain>
    </source>
</reference>
<dbReference type="Gene3D" id="1.10.10.10">
    <property type="entry name" value="Winged helix-like DNA-binding domain superfamily/Winged helix DNA-binding domain"/>
    <property type="match status" value="1"/>
</dbReference>
<evidence type="ECO:0000256" key="3">
    <source>
        <dbReference type="ARBA" id="ARBA00023125"/>
    </source>
</evidence>
<evidence type="ECO:0000259" key="5">
    <source>
        <dbReference type="Pfam" id="PF04198"/>
    </source>
</evidence>
<comment type="similarity">
    <text evidence="1">Belongs to the SorC transcriptional regulatory family.</text>
</comment>
<keyword evidence="2" id="KW-0805">Transcription regulation</keyword>
<dbReference type="SUPFAM" id="SSF100950">
    <property type="entry name" value="NagB/RpiA/CoA transferase-like"/>
    <property type="match status" value="1"/>
</dbReference>
<evidence type="ECO:0000313" key="8">
    <source>
        <dbReference type="Proteomes" id="UP001059480"/>
    </source>
</evidence>
<keyword evidence="8" id="KW-1185">Reference proteome</keyword>
<dbReference type="Pfam" id="PF21715">
    <property type="entry name" value="CggR_N"/>
    <property type="match status" value="1"/>
</dbReference>
<dbReference type="EMBL" id="JANHNZ010000001">
    <property type="protein sequence ID" value="MCQ9209166.1"/>
    <property type="molecule type" value="Genomic_DNA"/>
</dbReference>
<proteinExistence type="inferred from homology"/>